<proteinExistence type="predicted"/>
<name>A0ABR1SC70_9PEZI</name>
<dbReference type="InterPro" id="IPR051678">
    <property type="entry name" value="AGP_Transferase"/>
</dbReference>
<dbReference type="PANTHER" id="PTHR21310:SF15">
    <property type="entry name" value="AMINOGLYCOSIDE PHOSPHOTRANSFERASE DOMAIN-CONTAINING PROTEIN"/>
    <property type="match status" value="1"/>
</dbReference>
<keyword evidence="2" id="KW-1185">Reference proteome</keyword>
<evidence type="ECO:0008006" key="3">
    <source>
        <dbReference type="Google" id="ProtNLM"/>
    </source>
</evidence>
<dbReference type="InterPro" id="IPR011009">
    <property type="entry name" value="Kinase-like_dom_sf"/>
</dbReference>
<dbReference type="EMBL" id="JAQQWK010000010">
    <property type="protein sequence ID" value="KAK8029424.1"/>
    <property type="molecule type" value="Genomic_DNA"/>
</dbReference>
<gene>
    <name evidence="1" type="ORF">PG993_010715</name>
</gene>
<comment type="caution">
    <text evidence="1">The sequence shown here is derived from an EMBL/GenBank/DDBJ whole genome shotgun (WGS) entry which is preliminary data.</text>
</comment>
<dbReference type="Proteomes" id="UP001444661">
    <property type="component" value="Unassembled WGS sequence"/>
</dbReference>
<protein>
    <recommendedName>
        <fullName evidence="3">Aminoglycoside phosphotransferase domain-containing protein</fullName>
    </recommendedName>
</protein>
<dbReference type="PANTHER" id="PTHR21310">
    <property type="entry name" value="AMINOGLYCOSIDE PHOSPHOTRANSFERASE-RELATED-RELATED"/>
    <property type="match status" value="1"/>
</dbReference>
<organism evidence="1 2">
    <name type="scientific">Apiospora rasikravindrae</name>
    <dbReference type="NCBI Taxonomy" id="990691"/>
    <lineage>
        <taxon>Eukaryota</taxon>
        <taxon>Fungi</taxon>
        <taxon>Dikarya</taxon>
        <taxon>Ascomycota</taxon>
        <taxon>Pezizomycotina</taxon>
        <taxon>Sordariomycetes</taxon>
        <taxon>Xylariomycetidae</taxon>
        <taxon>Amphisphaeriales</taxon>
        <taxon>Apiosporaceae</taxon>
        <taxon>Apiospora</taxon>
    </lineage>
</organism>
<evidence type="ECO:0000313" key="2">
    <source>
        <dbReference type="Proteomes" id="UP001444661"/>
    </source>
</evidence>
<reference evidence="1 2" key="1">
    <citation type="submission" date="2023-01" db="EMBL/GenBank/DDBJ databases">
        <title>Analysis of 21 Apiospora genomes using comparative genomics revels a genus with tremendous synthesis potential of carbohydrate active enzymes and secondary metabolites.</title>
        <authorList>
            <person name="Sorensen T."/>
        </authorList>
    </citation>
    <scope>NUCLEOTIDE SEQUENCE [LARGE SCALE GENOMIC DNA]</scope>
    <source>
        <strain evidence="1 2">CBS 33761</strain>
    </source>
</reference>
<sequence>MTSSGSPVRLQRNSSPPLEVRDYILRSEAITMFYLQQHTHLPTPKIFDWACEADPENCARIGYILMEKMDATPLNWQAATGEQKETIMQQLADIFIEIEKHPFTTMGSLATCDGNIADIPGLALPYVFRPEAGPLGPFTSPLEWSKAIIESYLSIMADGEIDANLRTEVYLYHRFRLEAVGRLWEGVLPGHRFFLKHPDDKGDHILINDRYQIVALIDWEWAHTVSAAEAFSSPSMMWPVADFYKGLNILASEERRLAAILQEKGRNGLASHVVNGRKFRRFFFAIGPGSSFLTQKEVADLFVGLQLALNWENVGREPWKQSALETWEKDELLLKIMKTP</sequence>
<dbReference type="SUPFAM" id="SSF56112">
    <property type="entry name" value="Protein kinase-like (PK-like)"/>
    <property type="match status" value="1"/>
</dbReference>
<accession>A0ABR1SC70</accession>
<evidence type="ECO:0000313" key="1">
    <source>
        <dbReference type="EMBL" id="KAK8029424.1"/>
    </source>
</evidence>